<gene>
    <name evidence="2" type="ORF">SPARVUS_LOCUS12524560</name>
</gene>
<sequence>MSQRSQGPEPGRRMPASAGGDSQGRCRGHIVGAQDKVSDRGNPRATLQGNPECSSWLPLLALIINPELHSRIPPGRLMAQSLSCAPAM</sequence>
<dbReference type="EMBL" id="CATNWA010017230">
    <property type="protein sequence ID" value="CAI9598996.1"/>
    <property type="molecule type" value="Genomic_DNA"/>
</dbReference>
<proteinExistence type="predicted"/>
<protein>
    <submittedName>
        <fullName evidence="2">Uncharacterized protein</fullName>
    </submittedName>
</protein>
<name>A0ABN9FU31_9NEOB</name>
<reference evidence="2" key="1">
    <citation type="submission" date="2023-05" db="EMBL/GenBank/DDBJ databases">
        <authorList>
            <person name="Stuckert A."/>
        </authorList>
    </citation>
    <scope>NUCLEOTIDE SEQUENCE</scope>
</reference>
<accession>A0ABN9FU31</accession>
<organism evidence="2 3">
    <name type="scientific">Staurois parvus</name>
    <dbReference type="NCBI Taxonomy" id="386267"/>
    <lineage>
        <taxon>Eukaryota</taxon>
        <taxon>Metazoa</taxon>
        <taxon>Chordata</taxon>
        <taxon>Craniata</taxon>
        <taxon>Vertebrata</taxon>
        <taxon>Euteleostomi</taxon>
        <taxon>Amphibia</taxon>
        <taxon>Batrachia</taxon>
        <taxon>Anura</taxon>
        <taxon>Neobatrachia</taxon>
        <taxon>Ranoidea</taxon>
        <taxon>Ranidae</taxon>
        <taxon>Staurois</taxon>
    </lineage>
</organism>
<evidence type="ECO:0000256" key="1">
    <source>
        <dbReference type="SAM" id="MobiDB-lite"/>
    </source>
</evidence>
<feature type="non-terminal residue" evidence="2">
    <location>
        <position position="88"/>
    </location>
</feature>
<feature type="region of interest" description="Disordered" evidence="1">
    <location>
        <begin position="1"/>
        <end position="50"/>
    </location>
</feature>
<comment type="caution">
    <text evidence="2">The sequence shown here is derived from an EMBL/GenBank/DDBJ whole genome shotgun (WGS) entry which is preliminary data.</text>
</comment>
<dbReference type="Proteomes" id="UP001162483">
    <property type="component" value="Unassembled WGS sequence"/>
</dbReference>
<evidence type="ECO:0000313" key="3">
    <source>
        <dbReference type="Proteomes" id="UP001162483"/>
    </source>
</evidence>
<evidence type="ECO:0000313" key="2">
    <source>
        <dbReference type="EMBL" id="CAI9598996.1"/>
    </source>
</evidence>
<keyword evidence="3" id="KW-1185">Reference proteome</keyword>